<evidence type="ECO:0000313" key="1">
    <source>
        <dbReference type="EMBL" id="KAI3693376.1"/>
    </source>
</evidence>
<reference evidence="2" key="1">
    <citation type="journal article" date="2022" name="Mol. Ecol. Resour.">
        <title>The genomes of chicory, endive, great burdock and yacon provide insights into Asteraceae palaeo-polyploidization history and plant inulin production.</title>
        <authorList>
            <person name="Fan W."/>
            <person name="Wang S."/>
            <person name="Wang H."/>
            <person name="Wang A."/>
            <person name="Jiang F."/>
            <person name="Liu H."/>
            <person name="Zhao H."/>
            <person name="Xu D."/>
            <person name="Zhang Y."/>
        </authorList>
    </citation>
    <scope>NUCLEOTIDE SEQUENCE [LARGE SCALE GENOMIC DNA]</scope>
    <source>
        <strain evidence="2">cv. Niubang</strain>
    </source>
</reference>
<dbReference type="EMBL" id="CM042057">
    <property type="protein sequence ID" value="KAI3693376.1"/>
    <property type="molecule type" value="Genomic_DNA"/>
</dbReference>
<comment type="caution">
    <text evidence="1">The sequence shown here is derived from an EMBL/GenBank/DDBJ whole genome shotgun (WGS) entry which is preliminary data.</text>
</comment>
<evidence type="ECO:0000313" key="2">
    <source>
        <dbReference type="Proteomes" id="UP001055879"/>
    </source>
</evidence>
<proteinExistence type="predicted"/>
<reference evidence="1 2" key="2">
    <citation type="journal article" date="2022" name="Mol. Ecol. Resour.">
        <title>The genomes of chicory, endive, great burdock and yacon provide insights into Asteraceae paleo-polyploidization history and plant inulin production.</title>
        <authorList>
            <person name="Fan W."/>
            <person name="Wang S."/>
            <person name="Wang H."/>
            <person name="Wang A."/>
            <person name="Jiang F."/>
            <person name="Liu H."/>
            <person name="Zhao H."/>
            <person name="Xu D."/>
            <person name="Zhang Y."/>
        </authorList>
    </citation>
    <scope>NUCLEOTIDE SEQUENCE [LARGE SCALE GENOMIC DNA]</scope>
    <source>
        <strain evidence="2">cv. Niubang</strain>
    </source>
</reference>
<protein>
    <submittedName>
        <fullName evidence="1">Uncharacterized protein</fullName>
    </submittedName>
</protein>
<organism evidence="1 2">
    <name type="scientific">Arctium lappa</name>
    <name type="common">Greater burdock</name>
    <name type="synonym">Lappa major</name>
    <dbReference type="NCBI Taxonomy" id="4217"/>
    <lineage>
        <taxon>Eukaryota</taxon>
        <taxon>Viridiplantae</taxon>
        <taxon>Streptophyta</taxon>
        <taxon>Embryophyta</taxon>
        <taxon>Tracheophyta</taxon>
        <taxon>Spermatophyta</taxon>
        <taxon>Magnoliopsida</taxon>
        <taxon>eudicotyledons</taxon>
        <taxon>Gunneridae</taxon>
        <taxon>Pentapetalae</taxon>
        <taxon>asterids</taxon>
        <taxon>campanulids</taxon>
        <taxon>Asterales</taxon>
        <taxon>Asteraceae</taxon>
        <taxon>Carduoideae</taxon>
        <taxon>Cardueae</taxon>
        <taxon>Arctiinae</taxon>
        <taxon>Arctium</taxon>
    </lineage>
</organism>
<sequence length="73" mass="8660">MWILDKIINKGRFGDPTWVRSAPSSSHVVSLHQKIHWFLRIQMPGIKTRRRVIQPHSKNSLWINLKMQHPVLL</sequence>
<name>A0ACB8Z7C3_ARCLA</name>
<dbReference type="Proteomes" id="UP001055879">
    <property type="component" value="Linkage Group LG11"/>
</dbReference>
<keyword evidence="2" id="KW-1185">Reference proteome</keyword>
<gene>
    <name evidence="1" type="ORF">L6452_33211</name>
</gene>
<accession>A0ACB8Z7C3</accession>